<sequence length="76" mass="8742">MKPHEIQEKLGLTRISDRSWYVQPACAVTGDGLYEGLNLMINNKHKQAHRYDNFTIKNTYNYNLAESAIFIQLLAA</sequence>
<reference evidence="3 4" key="1">
    <citation type="journal article" date="2016" name="Genome Biol. Evol.">
        <title>Gene Family Evolution Reflects Adaptation to Soil Environmental Stressors in the Genome of the Collembolan Orchesella cincta.</title>
        <authorList>
            <person name="Faddeeva-Vakhrusheva A."/>
            <person name="Derks M.F."/>
            <person name="Anvar S.Y."/>
            <person name="Agamennone V."/>
            <person name="Suring W."/>
            <person name="Smit S."/>
            <person name="van Straalen N.M."/>
            <person name="Roelofs D."/>
        </authorList>
    </citation>
    <scope>NUCLEOTIDE SEQUENCE [LARGE SCALE GENOMIC DNA]</scope>
    <source>
        <tissue evidence="3">Mixed pool</tissue>
    </source>
</reference>
<evidence type="ECO:0000313" key="4">
    <source>
        <dbReference type="Proteomes" id="UP000094527"/>
    </source>
</evidence>
<dbReference type="Proteomes" id="UP000094527">
    <property type="component" value="Unassembled WGS sequence"/>
</dbReference>
<evidence type="ECO:0000313" key="3">
    <source>
        <dbReference type="EMBL" id="ODM97858.1"/>
    </source>
</evidence>
<proteinExistence type="predicted"/>
<comment type="caution">
    <text evidence="3">The sequence shown here is derived from an EMBL/GenBank/DDBJ whole genome shotgun (WGS) entry which is preliminary data.</text>
</comment>
<dbReference type="GO" id="GO:0003924">
    <property type="term" value="F:GTPase activity"/>
    <property type="evidence" value="ECO:0007669"/>
    <property type="project" value="InterPro"/>
</dbReference>
<name>A0A1D2MY03_ORCCI</name>
<dbReference type="EMBL" id="LJIJ01000401">
    <property type="protein sequence ID" value="ODM97858.1"/>
    <property type="molecule type" value="Genomic_DNA"/>
</dbReference>
<accession>A0A1D2MY03</accession>
<protein>
    <submittedName>
        <fullName evidence="3">ADP-ribosylation factor 6</fullName>
    </submittedName>
</protein>
<evidence type="ECO:0000256" key="2">
    <source>
        <dbReference type="ARBA" id="ARBA00023134"/>
    </source>
</evidence>
<dbReference type="InterPro" id="IPR027417">
    <property type="entry name" value="P-loop_NTPase"/>
</dbReference>
<dbReference type="InterPro" id="IPR006689">
    <property type="entry name" value="Small_GTPase_ARF/SAR"/>
</dbReference>
<dbReference type="STRING" id="48709.A0A1D2MY03"/>
<gene>
    <name evidence="3" type="ORF">Ocin01_08824</name>
</gene>
<dbReference type="Pfam" id="PF00025">
    <property type="entry name" value="Arf"/>
    <property type="match status" value="1"/>
</dbReference>
<dbReference type="OMA" id="HKQAHRY"/>
<evidence type="ECO:0000256" key="1">
    <source>
        <dbReference type="ARBA" id="ARBA00022741"/>
    </source>
</evidence>
<dbReference type="Gene3D" id="3.40.50.300">
    <property type="entry name" value="P-loop containing nucleotide triphosphate hydrolases"/>
    <property type="match status" value="1"/>
</dbReference>
<keyword evidence="2" id="KW-0342">GTP-binding</keyword>
<keyword evidence="4" id="KW-1185">Reference proteome</keyword>
<dbReference type="AlphaFoldDB" id="A0A1D2MY03"/>
<dbReference type="OrthoDB" id="642895at2759"/>
<organism evidence="3 4">
    <name type="scientific">Orchesella cincta</name>
    <name type="common">Springtail</name>
    <name type="synonym">Podura cincta</name>
    <dbReference type="NCBI Taxonomy" id="48709"/>
    <lineage>
        <taxon>Eukaryota</taxon>
        <taxon>Metazoa</taxon>
        <taxon>Ecdysozoa</taxon>
        <taxon>Arthropoda</taxon>
        <taxon>Hexapoda</taxon>
        <taxon>Collembola</taxon>
        <taxon>Entomobryomorpha</taxon>
        <taxon>Entomobryoidea</taxon>
        <taxon>Orchesellidae</taxon>
        <taxon>Orchesellinae</taxon>
        <taxon>Orchesella</taxon>
    </lineage>
</organism>
<dbReference type="GO" id="GO:0005525">
    <property type="term" value="F:GTP binding"/>
    <property type="evidence" value="ECO:0007669"/>
    <property type="project" value="UniProtKB-KW"/>
</dbReference>
<keyword evidence="1" id="KW-0547">Nucleotide-binding</keyword>